<dbReference type="SUPFAM" id="SSF55729">
    <property type="entry name" value="Acyl-CoA N-acyltransferases (Nat)"/>
    <property type="match status" value="1"/>
</dbReference>
<keyword evidence="2" id="KW-0808">Transferase</keyword>
<protein>
    <submittedName>
        <fullName evidence="2">Acetyltransferase (GNAT) family protein</fullName>
    </submittedName>
</protein>
<dbReference type="Proteomes" id="UP000266506">
    <property type="component" value="Unassembled WGS sequence"/>
</dbReference>
<dbReference type="Gene3D" id="3.40.630.30">
    <property type="match status" value="1"/>
</dbReference>
<dbReference type="GO" id="GO:0016747">
    <property type="term" value="F:acyltransferase activity, transferring groups other than amino-acyl groups"/>
    <property type="evidence" value="ECO:0007669"/>
    <property type="project" value="InterPro"/>
</dbReference>
<dbReference type="EMBL" id="QXEV01000002">
    <property type="protein sequence ID" value="RIA78276.1"/>
    <property type="molecule type" value="Genomic_DNA"/>
</dbReference>
<evidence type="ECO:0000259" key="1">
    <source>
        <dbReference type="PROSITE" id="PS51186"/>
    </source>
</evidence>
<accession>A0A397S0F1</accession>
<evidence type="ECO:0000313" key="2">
    <source>
        <dbReference type="EMBL" id="RIA78276.1"/>
    </source>
</evidence>
<name>A0A397S0F1_9MOLU</name>
<dbReference type="InterPro" id="IPR016181">
    <property type="entry name" value="Acyl_CoA_acyltransferase"/>
</dbReference>
<proteinExistence type="predicted"/>
<dbReference type="InParanoid" id="A0A397S0F1"/>
<sequence length="258" mass="30634">MKTIDNTINYYELLMYYDDTSKNNVYELPKGYHYEFYKDGDEDDWVDINLSSGLITSKRKAYEYFYLFFNSFINKLNERCIFIVDDSTKEKIGTVTISLLDNEEYGYGASVDWFAIKKEHQGKKLSKPFISKFISLANKLGHDKIILHTQTTTPLSAKLYLDLGFIPLNKDDELGWKILKRLTNHNKLVDFDMASDEEMYDQRNIRIEEELNKIYGIDNFYFSVWYKDGLHNVYVYSNGISDEYEYFEENNRIRLVKC</sequence>
<keyword evidence="3" id="KW-1185">Reference proteome</keyword>
<comment type="caution">
    <text evidence="2">The sequence shown here is derived from an EMBL/GenBank/DDBJ whole genome shotgun (WGS) entry which is preliminary data.</text>
</comment>
<gene>
    <name evidence="2" type="ORF">EI71_00224</name>
</gene>
<organism evidence="2 3">
    <name type="scientific">Anaeroplasma bactoclasticum</name>
    <dbReference type="NCBI Taxonomy" id="2088"/>
    <lineage>
        <taxon>Bacteria</taxon>
        <taxon>Bacillati</taxon>
        <taxon>Mycoplasmatota</taxon>
        <taxon>Mollicutes</taxon>
        <taxon>Anaeroplasmatales</taxon>
        <taxon>Anaeroplasmataceae</taxon>
        <taxon>Anaeroplasma</taxon>
    </lineage>
</organism>
<dbReference type="RefSeq" id="WP_119015402.1">
    <property type="nucleotide sequence ID" value="NZ_QXEV01000002.1"/>
</dbReference>
<dbReference type="PROSITE" id="PS51186">
    <property type="entry name" value="GNAT"/>
    <property type="match status" value="1"/>
</dbReference>
<feature type="domain" description="N-acetyltransferase" evidence="1">
    <location>
        <begin position="32"/>
        <end position="198"/>
    </location>
</feature>
<dbReference type="OrthoDB" id="3771710at2"/>
<dbReference type="Pfam" id="PF00583">
    <property type="entry name" value="Acetyltransf_1"/>
    <property type="match status" value="1"/>
</dbReference>
<dbReference type="InterPro" id="IPR000182">
    <property type="entry name" value="GNAT_dom"/>
</dbReference>
<evidence type="ECO:0000313" key="3">
    <source>
        <dbReference type="Proteomes" id="UP000266506"/>
    </source>
</evidence>
<dbReference type="AlphaFoldDB" id="A0A397S0F1"/>
<reference evidence="2 3" key="1">
    <citation type="submission" date="2018-08" db="EMBL/GenBank/DDBJ databases">
        <title>Genomic Encyclopedia of Archaeal and Bacterial Type Strains, Phase II (KMG-II): from individual species to whole genera.</title>
        <authorList>
            <person name="Goeker M."/>
        </authorList>
    </citation>
    <scope>NUCLEOTIDE SEQUENCE [LARGE SCALE GENOMIC DNA]</scope>
    <source>
        <strain evidence="2 3">ATCC 27112</strain>
    </source>
</reference>